<name>A0AAD3P7T9_NEPGR</name>
<dbReference type="GO" id="GO:0005829">
    <property type="term" value="C:cytosol"/>
    <property type="evidence" value="ECO:0007669"/>
    <property type="project" value="TreeGrafter"/>
</dbReference>
<evidence type="ECO:0000313" key="6">
    <source>
        <dbReference type="EMBL" id="GMH00565.1"/>
    </source>
</evidence>
<evidence type="ECO:0000256" key="2">
    <source>
        <dbReference type="ARBA" id="ARBA00023002"/>
    </source>
</evidence>
<reference evidence="6" key="1">
    <citation type="submission" date="2023-05" db="EMBL/GenBank/DDBJ databases">
        <title>Nepenthes gracilis genome sequencing.</title>
        <authorList>
            <person name="Fukushima K."/>
        </authorList>
    </citation>
    <scope>NUCLEOTIDE SEQUENCE</scope>
    <source>
        <strain evidence="6">SING2019-196</strain>
    </source>
</reference>
<dbReference type="FunFam" id="3.40.50.720:FF:000213">
    <property type="entry name" value="Putative 2-hydroxyacid dehydrogenase"/>
    <property type="match status" value="1"/>
</dbReference>
<dbReference type="GO" id="GO:0016618">
    <property type="term" value="F:hydroxypyruvate reductase [NAD(P)H] activity"/>
    <property type="evidence" value="ECO:0007669"/>
    <property type="project" value="TreeGrafter"/>
</dbReference>
<dbReference type="GO" id="GO:0051287">
    <property type="term" value="F:NAD binding"/>
    <property type="evidence" value="ECO:0007669"/>
    <property type="project" value="InterPro"/>
</dbReference>
<organism evidence="6 7">
    <name type="scientific">Nepenthes gracilis</name>
    <name type="common">Slender pitcher plant</name>
    <dbReference type="NCBI Taxonomy" id="150966"/>
    <lineage>
        <taxon>Eukaryota</taxon>
        <taxon>Viridiplantae</taxon>
        <taxon>Streptophyta</taxon>
        <taxon>Embryophyta</taxon>
        <taxon>Tracheophyta</taxon>
        <taxon>Spermatophyta</taxon>
        <taxon>Magnoliopsida</taxon>
        <taxon>eudicotyledons</taxon>
        <taxon>Gunneridae</taxon>
        <taxon>Pentapetalae</taxon>
        <taxon>Caryophyllales</taxon>
        <taxon>Nepenthaceae</taxon>
        <taxon>Nepenthes</taxon>
    </lineage>
</organism>
<comment type="caution">
    <text evidence="6">The sequence shown here is derived from an EMBL/GenBank/DDBJ whole genome shotgun (WGS) entry which is preliminary data.</text>
</comment>
<feature type="region of interest" description="Disordered" evidence="4">
    <location>
        <begin position="1"/>
        <end position="23"/>
    </location>
</feature>
<evidence type="ECO:0000259" key="5">
    <source>
        <dbReference type="Pfam" id="PF02826"/>
    </source>
</evidence>
<dbReference type="CDD" id="cd12156">
    <property type="entry name" value="HPPR"/>
    <property type="match status" value="1"/>
</dbReference>
<evidence type="ECO:0000313" key="7">
    <source>
        <dbReference type="Proteomes" id="UP001279734"/>
    </source>
</evidence>
<dbReference type="Gene3D" id="3.40.50.720">
    <property type="entry name" value="NAD(P)-binding Rossmann-like Domain"/>
    <property type="match status" value="2"/>
</dbReference>
<evidence type="ECO:0000256" key="3">
    <source>
        <dbReference type="ARBA" id="ARBA00023027"/>
    </source>
</evidence>
<dbReference type="InterPro" id="IPR006140">
    <property type="entry name" value="D-isomer_DH_NAD-bd"/>
</dbReference>
<keyword evidence="7" id="KW-1185">Reference proteome</keyword>
<dbReference type="InterPro" id="IPR050223">
    <property type="entry name" value="D-isomer_2-hydroxyacid_DH"/>
</dbReference>
<feature type="domain" description="D-isomer specific 2-hydroxyacid dehydrogenase NAD-binding" evidence="5">
    <location>
        <begin position="135"/>
        <end position="307"/>
    </location>
</feature>
<dbReference type="PANTHER" id="PTHR10996">
    <property type="entry name" value="2-HYDROXYACID DEHYDROGENASE-RELATED"/>
    <property type="match status" value="1"/>
</dbReference>
<sequence>MDPPSLISTSANSQPSQSQPEEHLPKVLMLRPPAAFTAFQSDFSRNFHFIKAYESRIPTDQFLASHAADVTAMLVSGAGPPITAADVLRHLPSLKCIVTTSAGLNHIDMAECRRRGISVANAGEVFAVDTADTAVALLIAVLRKISAGDRYLRGGLWSAKGDYTLGNKLGGKTVGIVGLGNIGLKVARRLEAFGCSILYNSRKMRPSVSYRYYSDVCELAADTDILIICCALTDQTRHLITKQVLSELGKNGVIINVARGAIIDEKELVRCLVEDEIAGAGLDVFENEPNVPKELFALDNVVLSAHQSVFTSESFRNMSVSPQNPDCHAIRSYQSW</sequence>
<dbReference type="InterPro" id="IPR036291">
    <property type="entry name" value="NAD(P)-bd_dom_sf"/>
</dbReference>
<protein>
    <recommendedName>
        <fullName evidence="5">D-isomer specific 2-hydroxyacid dehydrogenase NAD-binding domain-containing protein</fullName>
    </recommendedName>
</protein>
<keyword evidence="2" id="KW-0560">Oxidoreductase</keyword>
<feature type="compositionally biased region" description="Polar residues" evidence="4">
    <location>
        <begin position="1"/>
        <end position="19"/>
    </location>
</feature>
<dbReference type="PANTHER" id="PTHR10996:SF179">
    <property type="entry name" value="D-ISOMER SPECIFIC 2-HYDROXYACID DEHYDROGENASE FAMILY PROTEIN-RELATED"/>
    <property type="match status" value="1"/>
</dbReference>
<proteinExistence type="predicted"/>
<accession>A0AAD3P7T9</accession>
<dbReference type="Proteomes" id="UP001279734">
    <property type="component" value="Unassembled WGS sequence"/>
</dbReference>
<dbReference type="AlphaFoldDB" id="A0AAD3P7T9"/>
<gene>
    <name evidence="6" type="ORF">Nepgr_002404</name>
</gene>
<dbReference type="SUPFAM" id="SSF52283">
    <property type="entry name" value="Formate/glycerate dehydrogenase catalytic domain-like"/>
    <property type="match status" value="1"/>
</dbReference>
<dbReference type="Pfam" id="PF02826">
    <property type="entry name" value="2-Hacid_dh_C"/>
    <property type="match status" value="1"/>
</dbReference>
<evidence type="ECO:0000256" key="1">
    <source>
        <dbReference type="ARBA" id="ARBA00022857"/>
    </source>
</evidence>
<dbReference type="EMBL" id="BSYO01000002">
    <property type="protein sequence ID" value="GMH00565.1"/>
    <property type="molecule type" value="Genomic_DNA"/>
</dbReference>
<dbReference type="SUPFAM" id="SSF51735">
    <property type="entry name" value="NAD(P)-binding Rossmann-fold domains"/>
    <property type="match status" value="1"/>
</dbReference>
<keyword evidence="3" id="KW-0520">NAD</keyword>
<keyword evidence="1" id="KW-0521">NADP</keyword>
<dbReference type="GO" id="GO:0030267">
    <property type="term" value="F:glyoxylate reductase (NADPH) activity"/>
    <property type="evidence" value="ECO:0007669"/>
    <property type="project" value="TreeGrafter"/>
</dbReference>
<evidence type="ECO:0000256" key="4">
    <source>
        <dbReference type="SAM" id="MobiDB-lite"/>
    </source>
</evidence>